<evidence type="ECO:0000313" key="5">
    <source>
        <dbReference type="Proteomes" id="UP000180280"/>
    </source>
</evidence>
<name>A0ABX3C8S7_9NEIS</name>
<dbReference type="Proteomes" id="UP000180280">
    <property type="component" value="Unassembled WGS sequence"/>
</dbReference>
<dbReference type="Pfam" id="PF13511">
    <property type="entry name" value="DUF4124"/>
    <property type="match status" value="1"/>
</dbReference>
<reference evidence="4 5" key="1">
    <citation type="submission" date="2016-09" db="EMBL/GenBank/DDBJ databases">
        <title>Chromobacterium muskegensis sp. nov., an insecticidal bacterium isolated from Sphagnum bogs.</title>
        <authorList>
            <person name="Sparks M.E."/>
            <person name="Blackburn M.B."/>
            <person name="Gundersen-Rindal D.E."/>
            <person name="Mitchell A."/>
            <person name="Farrar R."/>
            <person name="Kuhar D."/>
        </authorList>
    </citation>
    <scope>NUCLEOTIDE SEQUENCE [LARGE SCALE GENOMIC DNA]</scope>
    <source>
        <strain evidence="4 5">14B-1</strain>
    </source>
</reference>
<evidence type="ECO:0000256" key="2">
    <source>
        <dbReference type="SAM" id="SignalP"/>
    </source>
</evidence>
<gene>
    <name evidence="4" type="ORF">BI344_10655</name>
</gene>
<keyword evidence="5" id="KW-1185">Reference proteome</keyword>
<dbReference type="InterPro" id="IPR025392">
    <property type="entry name" value="DUF4124"/>
</dbReference>
<evidence type="ECO:0000256" key="1">
    <source>
        <dbReference type="SAM" id="MobiDB-lite"/>
    </source>
</evidence>
<proteinExistence type="predicted"/>
<feature type="signal peptide" evidence="2">
    <location>
        <begin position="1"/>
        <end position="18"/>
    </location>
</feature>
<feature type="domain" description="DUF4124" evidence="3">
    <location>
        <begin position="10"/>
        <end position="63"/>
    </location>
</feature>
<accession>A0ABX3C8S7</accession>
<evidence type="ECO:0000313" key="4">
    <source>
        <dbReference type="EMBL" id="OHX18001.1"/>
    </source>
</evidence>
<organism evidence="4 5">
    <name type="scientific">Chromobacterium sphagni</name>
    <dbReference type="NCBI Taxonomy" id="1903179"/>
    <lineage>
        <taxon>Bacteria</taxon>
        <taxon>Pseudomonadati</taxon>
        <taxon>Pseudomonadota</taxon>
        <taxon>Betaproteobacteria</taxon>
        <taxon>Neisseriales</taxon>
        <taxon>Chromobacteriaceae</taxon>
        <taxon>Chromobacterium</taxon>
    </lineage>
</organism>
<dbReference type="EMBL" id="MKCT01000061">
    <property type="protein sequence ID" value="OHX18001.1"/>
    <property type="molecule type" value="Genomic_DNA"/>
</dbReference>
<evidence type="ECO:0000259" key="3">
    <source>
        <dbReference type="Pfam" id="PF13511"/>
    </source>
</evidence>
<keyword evidence="2" id="KW-0732">Signal</keyword>
<feature type="region of interest" description="Disordered" evidence="1">
    <location>
        <begin position="55"/>
        <end position="88"/>
    </location>
</feature>
<dbReference type="RefSeq" id="WP_071114230.1">
    <property type="nucleotide sequence ID" value="NZ_MKCT01000061.1"/>
</dbReference>
<feature type="chain" id="PRO_5045185986" description="DUF4124 domain-containing protein" evidence="2">
    <location>
        <begin position="19"/>
        <end position="198"/>
    </location>
</feature>
<sequence>MMRLAGFAILLLCAATHAGSSLYKWVDEAGRVHYSDTPPLQNQSGGVAELNKQGAVRKPAESDAQRKAREASSAAARMQLQRQQDTTRHDQALIQSYSTLADLKADRERQLSVLQSAYHALELRAQGLQIQQRDLQKDLDLSRKLQQQPHSATLHNLQALQHEQLDLNTLMAAKRGEVDAFRQKMRQDIQRYQQLNSR</sequence>
<protein>
    <recommendedName>
        <fullName evidence="3">DUF4124 domain-containing protein</fullName>
    </recommendedName>
</protein>
<feature type="compositionally biased region" description="Basic and acidic residues" evidence="1">
    <location>
        <begin position="58"/>
        <end position="70"/>
    </location>
</feature>
<comment type="caution">
    <text evidence="4">The sequence shown here is derived from an EMBL/GenBank/DDBJ whole genome shotgun (WGS) entry which is preliminary data.</text>
</comment>